<organism evidence="3 4">
    <name type="scientific">Pseudoduganella ginsengisoli</name>
    <dbReference type="NCBI Taxonomy" id="1462440"/>
    <lineage>
        <taxon>Bacteria</taxon>
        <taxon>Pseudomonadati</taxon>
        <taxon>Pseudomonadota</taxon>
        <taxon>Betaproteobacteria</taxon>
        <taxon>Burkholderiales</taxon>
        <taxon>Oxalobacteraceae</taxon>
        <taxon>Telluria group</taxon>
        <taxon>Pseudoduganella</taxon>
    </lineage>
</organism>
<dbReference type="InterPro" id="IPR007890">
    <property type="entry name" value="CHASE2"/>
</dbReference>
<dbReference type="Proteomes" id="UP000484015">
    <property type="component" value="Unassembled WGS sequence"/>
</dbReference>
<keyword evidence="4" id="KW-1185">Reference proteome</keyword>
<dbReference type="Pfam" id="PF05226">
    <property type="entry name" value="CHASE2"/>
    <property type="match status" value="1"/>
</dbReference>
<dbReference type="RefSeq" id="WP_155442282.1">
    <property type="nucleotide sequence ID" value="NZ_WNLA01000033.1"/>
</dbReference>
<sequence>MHIHRLILTACLLFAGNLTAWAGSFEQDFAVVYIDKDTEAKYGALPINRSVLAKGMDAIAAAGAKGLVIKFFVDQPKDEQDDKRLANSLSRIPVVLQARLDDSERTPNPLAVKFTLGSDLYGTPAATSGWIPLPRFADHVQDIGFVDFHSNVVPMVERYQSHAVKSLVLCAIELAAGKKAQISDKKQIQVGSRIIPVDDQNRVTVQLITPQFNKGIAFNAVLDGTAKLALQNKIVVLAYDGPHIPTVSTPLGPLGAHKYFVNILRSLYDAAPDRR</sequence>
<feature type="chain" id="PRO_5026971610" evidence="1">
    <location>
        <begin position="23"/>
        <end position="275"/>
    </location>
</feature>
<comment type="caution">
    <text evidence="3">The sequence shown here is derived from an EMBL/GenBank/DDBJ whole genome shotgun (WGS) entry which is preliminary data.</text>
</comment>
<dbReference type="EMBL" id="WNLA01000033">
    <property type="protein sequence ID" value="MTW05939.1"/>
    <property type="molecule type" value="Genomic_DNA"/>
</dbReference>
<evidence type="ECO:0000259" key="2">
    <source>
        <dbReference type="Pfam" id="PF05226"/>
    </source>
</evidence>
<gene>
    <name evidence="3" type="ORF">GM668_28055</name>
</gene>
<evidence type="ECO:0000313" key="4">
    <source>
        <dbReference type="Proteomes" id="UP000484015"/>
    </source>
</evidence>
<protein>
    <submittedName>
        <fullName evidence="3">CHASE2 domain-containing protein</fullName>
    </submittedName>
</protein>
<dbReference type="AlphaFoldDB" id="A0A6L6Q8Z3"/>
<feature type="domain" description="CHASE2" evidence="2">
    <location>
        <begin position="21"/>
        <end position="259"/>
    </location>
</feature>
<evidence type="ECO:0000313" key="3">
    <source>
        <dbReference type="EMBL" id="MTW05939.1"/>
    </source>
</evidence>
<evidence type="ECO:0000256" key="1">
    <source>
        <dbReference type="SAM" id="SignalP"/>
    </source>
</evidence>
<name>A0A6L6Q8Z3_9BURK</name>
<accession>A0A6L6Q8Z3</accession>
<dbReference type="OrthoDB" id="9948525at2"/>
<feature type="signal peptide" evidence="1">
    <location>
        <begin position="1"/>
        <end position="22"/>
    </location>
</feature>
<proteinExistence type="predicted"/>
<keyword evidence="1" id="KW-0732">Signal</keyword>
<reference evidence="3 4" key="1">
    <citation type="submission" date="2019-11" db="EMBL/GenBank/DDBJ databases">
        <title>Type strains purchased from KCTC, JCM and DSMZ.</title>
        <authorList>
            <person name="Lu H."/>
        </authorList>
    </citation>
    <scope>NUCLEOTIDE SEQUENCE [LARGE SCALE GENOMIC DNA]</scope>
    <source>
        <strain evidence="3 4">KCTC 42409</strain>
    </source>
</reference>